<gene>
    <name evidence="3" type="primary">ureD</name>
    <name evidence="4" type="ORF">SAMN06269173_102299</name>
</gene>
<name>A0A238W7Q2_9BACT</name>
<accession>A0A238W7Q2</accession>
<sequence length="286" mass="31577">MNVSDSGWSSVEVAQVRHKTQLITSKSIQPLKILNPASPATACHVMLSSYGGGMVAGDVIRLRVEAQAEARVFINTQSNTKIFRSTDGSVAQQYVVGYLADNSLTVVFPDPVVLQAESRYRQVQEWHLQPGALLLVADWFHSGRMDQGEQFAFTSLHTELKVRLAGRLVLLDRFTFQPTDHIATSPANFAGYQTMLSVYLVGSPEDGRFQQLADLLAQQQLAGSTGPHFTVTGHDYVVAITRAKPEVYLLRAAAHSRIALQPLCNRILAALANPELLGYNPWQRKY</sequence>
<evidence type="ECO:0000256" key="3">
    <source>
        <dbReference type="HAMAP-Rule" id="MF_01384"/>
    </source>
</evidence>
<protein>
    <recommendedName>
        <fullName evidence="3">Urease accessory protein UreD</fullName>
    </recommendedName>
</protein>
<keyword evidence="2 3" id="KW-0143">Chaperone</keyword>
<dbReference type="PANTHER" id="PTHR33643:SF1">
    <property type="entry name" value="UREASE ACCESSORY PROTEIN D"/>
    <property type="match status" value="1"/>
</dbReference>
<dbReference type="HAMAP" id="MF_01384">
    <property type="entry name" value="UreD"/>
    <property type="match status" value="1"/>
</dbReference>
<dbReference type="GO" id="GO:0016151">
    <property type="term" value="F:nickel cation binding"/>
    <property type="evidence" value="ECO:0007669"/>
    <property type="project" value="UniProtKB-UniRule"/>
</dbReference>
<keyword evidence="3" id="KW-0963">Cytoplasm</keyword>
<dbReference type="InterPro" id="IPR002669">
    <property type="entry name" value="UreD"/>
</dbReference>
<comment type="subcellular location">
    <subcellularLocation>
        <location evidence="3">Cytoplasm</location>
    </subcellularLocation>
</comment>
<dbReference type="RefSeq" id="WP_089331949.1">
    <property type="nucleotide sequence ID" value="NZ_FZNS01000002.1"/>
</dbReference>
<dbReference type="EMBL" id="FZNS01000002">
    <property type="protein sequence ID" value="SNR42437.1"/>
    <property type="molecule type" value="Genomic_DNA"/>
</dbReference>
<dbReference type="AlphaFoldDB" id="A0A238W7Q2"/>
<evidence type="ECO:0000313" key="4">
    <source>
        <dbReference type="EMBL" id="SNR42437.1"/>
    </source>
</evidence>
<evidence type="ECO:0000313" key="5">
    <source>
        <dbReference type="Proteomes" id="UP000198310"/>
    </source>
</evidence>
<keyword evidence="5" id="KW-1185">Reference proteome</keyword>
<reference evidence="5" key="1">
    <citation type="submission" date="2017-06" db="EMBL/GenBank/DDBJ databases">
        <authorList>
            <person name="Varghese N."/>
            <person name="Submissions S."/>
        </authorList>
    </citation>
    <scope>NUCLEOTIDE SEQUENCE [LARGE SCALE GENOMIC DNA]</scope>
    <source>
        <strain evidence="5">DSM 28041</strain>
    </source>
</reference>
<dbReference type="Proteomes" id="UP000198310">
    <property type="component" value="Unassembled WGS sequence"/>
</dbReference>
<evidence type="ECO:0000256" key="2">
    <source>
        <dbReference type="ARBA" id="ARBA00023186"/>
    </source>
</evidence>
<keyword evidence="3" id="KW-0996">Nickel insertion</keyword>
<dbReference type="GO" id="GO:0005737">
    <property type="term" value="C:cytoplasm"/>
    <property type="evidence" value="ECO:0007669"/>
    <property type="project" value="UniProtKB-SubCell"/>
</dbReference>
<comment type="subunit">
    <text evidence="3">UreD, UreF and UreG form a complex that acts as a GTP-hydrolysis-dependent molecular chaperone, activating the urease apoprotein by helping to assemble the nickel containing metallocenter of UreC. The UreE protein probably delivers the nickel.</text>
</comment>
<dbReference type="Pfam" id="PF01774">
    <property type="entry name" value="UreD"/>
    <property type="match status" value="1"/>
</dbReference>
<proteinExistence type="inferred from homology"/>
<organism evidence="4 5">
    <name type="scientific">Hymenobacter mucosus</name>
    <dbReference type="NCBI Taxonomy" id="1411120"/>
    <lineage>
        <taxon>Bacteria</taxon>
        <taxon>Pseudomonadati</taxon>
        <taxon>Bacteroidota</taxon>
        <taxon>Cytophagia</taxon>
        <taxon>Cytophagales</taxon>
        <taxon>Hymenobacteraceae</taxon>
        <taxon>Hymenobacter</taxon>
    </lineage>
</organism>
<evidence type="ECO:0000256" key="1">
    <source>
        <dbReference type="ARBA" id="ARBA00007177"/>
    </source>
</evidence>
<dbReference type="PANTHER" id="PTHR33643">
    <property type="entry name" value="UREASE ACCESSORY PROTEIN D"/>
    <property type="match status" value="1"/>
</dbReference>
<comment type="similarity">
    <text evidence="1 3">Belongs to the UreD family.</text>
</comment>
<comment type="function">
    <text evidence="3">Required for maturation of urease via the functional incorporation of the urease nickel metallocenter.</text>
</comment>